<reference evidence="3" key="1">
    <citation type="submission" date="2021-02" db="EMBL/GenBank/DDBJ databases">
        <authorList>
            <person name="Nowell W R."/>
        </authorList>
    </citation>
    <scope>NUCLEOTIDE SEQUENCE</scope>
    <source>
        <strain evidence="3">Ploen Becks lab</strain>
    </source>
</reference>
<dbReference type="InterPro" id="IPR036645">
    <property type="entry name" value="Elafin-like_sf"/>
</dbReference>
<feature type="domain" description="WAP" evidence="2">
    <location>
        <begin position="29"/>
        <end position="63"/>
    </location>
</feature>
<proteinExistence type="predicted"/>
<evidence type="ECO:0000256" key="1">
    <source>
        <dbReference type="SAM" id="SignalP"/>
    </source>
</evidence>
<comment type="caution">
    <text evidence="3">The sequence shown here is derived from an EMBL/GenBank/DDBJ whole genome shotgun (WGS) entry which is preliminary data.</text>
</comment>
<dbReference type="OrthoDB" id="10459344at2759"/>
<sequence>MLLNLHFILIIICSILMLISGKPAQQYKANLCSGRNAGKSCKRDSECMGTLKCVNVRCGNVCLLSKKNSN</sequence>
<name>A0A813V4G9_9BILA</name>
<organism evidence="3 4">
    <name type="scientific">Brachionus calyciflorus</name>
    <dbReference type="NCBI Taxonomy" id="104777"/>
    <lineage>
        <taxon>Eukaryota</taxon>
        <taxon>Metazoa</taxon>
        <taxon>Spiralia</taxon>
        <taxon>Gnathifera</taxon>
        <taxon>Rotifera</taxon>
        <taxon>Eurotatoria</taxon>
        <taxon>Monogononta</taxon>
        <taxon>Pseudotrocha</taxon>
        <taxon>Ploima</taxon>
        <taxon>Brachionidae</taxon>
        <taxon>Brachionus</taxon>
    </lineage>
</organism>
<accession>A0A813V4G9</accession>
<protein>
    <recommendedName>
        <fullName evidence="2">WAP domain-containing protein</fullName>
    </recommendedName>
</protein>
<keyword evidence="4" id="KW-1185">Reference proteome</keyword>
<dbReference type="InterPro" id="IPR008197">
    <property type="entry name" value="WAP_dom"/>
</dbReference>
<evidence type="ECO:0000259" key="2">
    <source>
        <dbReference type="Pfam" id="PF00095"/>
    </source>
</evidence>
<dbReference type="AlphaFoldDB" id="A0A813V4G9"/>
<evidence type="ECO:0000313" key="3">
    <source>
        <dbReference type="EMBL" id="CAF0832244.1"/>
    </source>
</evidence>
<gene>
    <name evidence="3" type="ORF">OXX778_LOCUS8027</name>
</gene>
<dbReference type="Gene3D" id="4.10.75.10">
    <property type="entry name" value="Elafin-like"/>
    <property type="match status" value="1"/>
</dbReference>
<dbReference type="GO" id="GO:0030414">
    <property type="term" value="F:peptidase inhibitor activity"/>
    <property type="evidence" value="ECO:0007669"/>
    <property type="project" value="InterPro"/>
</dbReference>
<feature type="signal peptide" evidence="1">
    <location>
        <begin position="1"/>
        <end position="21"/>
    </location>
</feature>
<dbReference type="Pfam" id="PF00095">
    <property type="entry name" value="WAP"/>
    <property type="match status" value="1"/>
</dbReference>
<dbReference type="Proteomes" id="UP000663879">
    <property type="component" value="Unassembled WGS sequence"/>
</dbReference>
<dbReference type="EMBL" id="CAJNOC010001073">
    <property type="protein sequence ID" value="CAF0832244.1"/>
    <property type="molecule type" value="Genomic_DNA"/>
</dbReference>
<feature type="chain" id="PRO_5032363188" description="WAP domain-containing protein" evidence="1">
    <location>
        <begin position="22"/>
        <end position="70"/>
    </location>
</feature>
<keyword evidence="1" id="KW-0732">Signal</keyword>
<evidence type="ECO:0000313" key="4">
    <source>
        <dbReference type="Proteomes" id="UP000663879"/>
    </source>
</evidence>
<dbReference type="GO" id="GO:0005576">
    <property type="term" value="C:extracellular region"/>
    <property type="evidence" value="ECO:0007669"/>
    <property type="project" value="InterPro"/>
</dbReference>